<keyword evidence="2" id="KW-0472">Membrane</keyword>
<reference evidence="4 5" key="1">
    <citation type="submission" date="2014-07" db="EMBL/GenBank/DDBJ databases">
        <title>Methanogenic archaea and the global carbon cycle.</title>
        <authorList>
            <person name="Henriksen J.R."/>
            <person name="Luke J."/>
            <person name="Reinhart S."/>
            <person name="Benedict M.N."/>
            <person name="Youngblut N.D."/>
            <person name="Metcalf M.E."/>
            <person name="Whitaker R.J."/>
            <person name="Metcalf W.W."/>
        </authorList>
    </citation>
    <scope>NUCLEOTIDE SEQUENCE [LARGE SCALE GENOMIC DNA]</scope>
    <source>
        <strain evidence="4 5">T4/M</strain>
    </source>
</reference>
<dbReference type="InterPro" id="IPR008391">
    <property type="entry name" value="AXE1_dom"/>
</dbReference>
<feature type="transmembrane region" description="Helical" evidence="2">
    <location>
        <begin position="26"/>
        <end position="45"/>
    </location>
</feature>
<dbReference type="KEGG" id="msw:MSSIT_3958"/>
<keyword evidence="5" id="KW-1185">Reference proteome</keyword>
<evidence type="ECO:0000256" key="1">
    <source>
        <dbReference type="SAM" id="MobiDB-lite"/>
    </source>
</evidence>
<evidence type="ECO:0000313" key="4">
    <source>
        <dbReference type="EMBL" id="AKB30677.1"/>
    </source>
</evidence>
<protein>
    <submittedName>
        <fullName evidence="4">Alpha/beta superfamily</fullName>
    </submittedName>
</protein>
<evidence type="ECO:0000259" key="3">
    <source>
        <dbReference type="Pfam" id="PF05448"/>
    </source>
</evidence>
<organism evidence="4 5">
    <name type="scientific">Methanosarcina siciliae T4/M</name>
    <dbReference type="NCBI Taxonomy" id="1434120"/>
    <lineage>
        <taxon>Archaea</taxon>
        <taxon>Methanobacteriati</taxon>
        <taxon>Methanobacteriota</taxon>
        <taxon>Stenosarchaea group</taxon>
        <taxon>Methanomicrobia</taxon>
        <taxon>Methanosarcinales</taxon>
        <taxon>Methanosarcinaceae</taxon>
        <taxon>Methanosarcina</taxon>
    </lineage>
</organism>
<dbReference type="RefSeq" id="WP_197080313.1">
    <property type="nucleotide sequence ID" value="NZ_CP009506.1"/>
</dbReference>
<evidence type="ECO:0000313" key="5">
    <source>
        <dbReference type="Proteomes" id="UP000033111"/>
    </source>
</evidence>
<dbReference type="SUPFAM" id="SSF53474">
    <property type="entry name" value="alpha/beta-Hydrolases"/>
    <property type="match status" value="1"/>
</dbReference>
<dbReference type="PANTHER" id="PTHR22946:SF0">
    <property type="entry name" value="DIENELACTONE HYDROLASE DOMAIN-CONTAINING PROTEIN"/>
    <property type="match status" value="1"/>
</dbReference>
<proteinExistence type="predicted"/>
<sequence length="332" mass="36072">MSRHSSGKKEIKKTKKFSSGARTPKPTVFILGFLLIVVGIFGVLYNPANSIGNSSNPIEKTLPWKLSEAGILSFSPREEPVFAAQEIEDPYSPEDPDILKLISFESGDQNVQALLRIPANVPSVPGIVLLPGAGVSKEGEQGLAVELSKMGYATLTLDQRNKGAINVDRDLELFRAGLEPVEYLMVYDALKATDVLSAQSEIDHERLAILGESNGGRFAIIACALEPSLKGVIGISTSGYSTEETDPASVADSEAYRFYLSIDPDTYLSALPPSRLVMMHSFNDTVISHELALKTFALAEEPKAMYNATEETHGYTASMRPYLEKELAQILS</sequence>
<feature type="region of interest" description="Disordered" evidence="1">
    <location>
        <begin position="1"/>
        <end position="21"/>
    </location>
</feature>
<dbReference type="Proteomes" id="UP000033111">
    <property type="component" value="Chromosome"/>
</dbReference>
<keyword evidence="2" id="KW-1133">Transmembrane helix</keyword>
<feature type="domain" description="Acetyl xylan esterase" evidence="3">
    <location>
        <begin position="107"/>
        <end position="234"/>
    </location>
</feature>
<dbReference type="InterPro" id="IPR050261">
    <property type="entry name" value="FrsA_esterase"/>
</dbReference>
<dbReference type="Gene3D" id="3.40.50.1820">
    <property type="entry name" value="alpha/beta hydrolase"/>
    <property type="match status" value="1"/>
</dbReference>
<keyword evidence="2" id="KW-0812">Transmembrane</keyword>
<dbReference type="EMBL" id="CP009506">
    <property type="protein sequence ID" value="AKB30677.1"/>
    <property type="molecule type" value="Genomic_DNA"/>
</dbReference>
<name>A0A0E3P9E5_9EURY</name>
<evidence type="ECO:0000256" key="2">
    <source>
        <dbReference type="SAM" id="Phobius"/>
    </source>
</evidence>
<dbReference type="GeneID" id="24862915"/>
<dbReference type="InterPro" id="IPR029058">
    <property type="entry name" value="AB_hydrolase_fold"/>
</dbReference>
<dbReference type="HOGENOM" id="CLU_965085_0_0_2"/>
<dbReference type="PATRIC" id="fig|1434120.4.peg.5121"/>
<dbReference type="AlphaFoldDB" id="A0A0E3P9E5"/>
<feature type="compositionally biased region" description="Basic residues" evidence="1">
    <location>
        <begin position="1"/>
        <end position="16"/>
    </location>
</feature>
<dbReference type="Pfam" id="PF05448">
    <property type="entry name" value="AXE1"/>
    <property type="match status" value="1"/>
</dbReference>
<accession>A0A0E3P9E5</accession>
<gene>
    <name evidence="4" type="ORF">MSSIT_3958</name>
</gene>
<dbReference type="OrthoDB" id="117239at2157"/>
<dbReference type="PANTHER" id="PTHR22946">
    <property type="entry name" value="DIENELACTONE HYDROLASE DOMAIN-CONTAINING PROTEIN-RELATED"/>
    <property type="match status" value="1"/>
</dbReference>